<dbReference type="RefSeq" id="WP_188969632.1">
    <property type="nucleotide sequence ID" value="NZ_BMKW01000009.1"/>
</dbReference>
<proteinExistence type="predicted"/>
<protein>
    <submittedName>
        <fullName evidence="2">Uncharacterized protein</fullName>
    </submittedName>
</protein>
<dbReference type="AlphaFoldDB" id="A0A917NUZ8"/>
<keyword evidence="3" id="KW-1185">Reference proteome</keyword>
<sequence length="60" mass="6837">MSIRRDLLLRTALLRQPDMPPLPPLRAVAQPDAPPPPRRATKAAPRRRRLRLVEGQKTSH</sequence>
<reference evidence="2" key="2">
    <citation type="submission" date="2020-09" db="EMBL/GenBank/DDBJ databases">
        <authorList>
            <person name="Sun Q."/>
            <person name="Zhou Y."/>
        </authorList>
    </citation>
    <scope>NUCLEOTIDE SEQUENCE</scope>
    <source>
        <strain evidence="2">CGMCC 1.3617</strain>
    </source>
</reference>
<comment type="caution">
    <text evidence="2">The sequence shown here is derived from an EMBL/GenBank/DDBJ whole genome shotgun (WGS) entry which is preliminary data.</text>
</comment>
<name>A0A917NUZ8_9PROT</name>
<gene>
    <name evidence="2" type="ORF">GCM10011320_38470</name>
</gene>
<feature type="region of interest" description="Disordered" evidence="1">
    <location>
        <begin position="15"/>
        <end position="60"/>
    </location>
</feature>
<reference evidence="2" key="1">
    <citation type="journal article" date="2014" name="Int. J. Syst. Evol. Microbiol.">
        <title>Complete genome sequence of Corynebacterium casei LMG S-19264T (=DSM 44701T), isolated from a smear-ripened cheese.</title>
        <authorList>
            <consortium name="US DOE Joint Genome Institute (JGI-PGF)"/>
            <person name="Walter F."/>
            <person name="Albersmeier A."/>
            <person name="Kalinowski J."/>
            <person name="Ruckert C."/>
        </authorList>
    </citation>
    <scope>NUCLEOTIDE SEQUENCE</scope>
    <source>
        <strain evidence="2">CGMCC 1.3617</strain>
    </source>
</reference>
<evidence type="ECO:0000313" key="2">
    <source>
        <dbReference type="EMBL" id="GGJ27511.1"/>
    </source>
</evidence>
<feature type="compositionally biased region" description="Basic residues" evidence="1">
    <location>
        <begin position="39"/>
        <end position="50"/>
    </location>
</feature>
<dbReference type="Proteomes" id="UP000661507">
    <property type="component" value="Unassembled WGS sequence"/>
</dbReference>
<dbReference type="EMBL" id="BMKW01000009">
    <property type="protein sequence ID" value="GGJ27511.1"/>
    <property type="molecule type" value="Genomic_DNA"/>
</dbReference>
<organism evidence="2 3">
    <name type="scientific">Neoroseomonas lacus</name>
    <dbReference type="NCBI Taxonomy" id="287609"/>
    <lineage>
        <taxon>Bacteria</taxon>
        <taxon>Pseudomonadati</taxon>
        <taxon>Pseudomonadota</taxon>
        <taxon>Alphaproteobacteria</taxon>
        <taxon>Acetobacterales</taxon>
        <taxon>Acetobacteraceae</taxon>
        <taxon>Neoroseomonas</taxon>
    </lineage>
</organism>
<evidence type="ECO:0000256" key="1">
    <source>
        <dbReference type="SAM" id="MobiDB-lite"/>
    </source>
</evidence>
<evidence type="ECO:0000313" key="3">
    <source>
        <dbReference type="Proteomes" id="UP000661507"/>
    </source>
</evidence>
<accession>A0A917NUZ8</accession>